<gene>
    <name evidence="1" type="ORF">mRhiFer1_008741</name>
</gene>
<reference evidence="1 2" key="1">
    <citation type="journal article" date="2020" name="Nature">
        <title>Six reference-quality genomes reveal evolution of bat adaptations.</title>
        <authorList>
            <person name="Jebb D."/>
            <person name="Huang Z."/>
            <person name="Pippel M."/>
            <person name="Hughes G.M."/>
            <person name="Lavrichenko K."/>
            <person name="Devanna P."/>
            <person name="Winkler S."/>
            <person name="Jermiin L.S."/>
            <person name="Skirmuntt E.C."/>
            <person name="Katzourakis A."/>
            <person name="Burkitt-Gray L."/>
            <person name="Ray D.A."/>
            <person name="Sullivan K.A.M."/>
            <person name="Roscito J.G."/>
            <person name="Kirilenko B.M."/>
            <person name="Davalos L.M."/>
            <person name="Corthals A.P."/>
            <person name="Power M.L."/>
            <person name="Jones G."/>
            <person name="Ransome R.D."/>
            <person name="Dechmann D.K.N."/>
            <person name="Locatelli A.G."/>
            <person name="Puechmaille S.J."/>
            <person name="Fedrigo O."/>
            <person name="Jarvis E.D."/>
            <person name="Hiller M."/>
            <person name="Vernes S.C."/>
            <person name="Myers E.W."/>
            <person name="Teeling E.C."/>
        </authorList>
    </citation>
    <scope>NUCLEOTIDE SEQUENCE [LARGE SCALE GENOMIC DNA]</scope>
    <source>
        <strain evidence="1">MRhiFer1</strain>
        <tissue evidence="1">Lung</tissue>
    </source>
</reference>
<dbReference type="AlphaFoldDB" id="A0A7J7TMR5"/>
<comment type="caution">
    <text evidence="1">The sequence shown here is derived from an EMBL/GenBank/DDBJ whole genome shotgun (WGS) entry which is preliminary data.</text>
</comment>
<organism evidence="1 2">
    <name type="scientific">Rhinolophus ferrumequinum</name>
    <name type="common">Greater horseshoe bat</name>
    <dbReference type="NCBI Taxonomy" id="59479"/>
    <lineage>
        <taxon>Eukaryota</taxon>
        <taxon>Metazoa</taxon>
        <taxon>Chordata</taxon>
        <taxon>Craniata</taxon>
        <taxon>Vertebrata</taxon>
        <taxon>Euteleostomi</taxon>
        <taxon>Mammalia</taxon>
        <taxon>Eutheria</taxon>
        <taxon>Laurasiatheria</taxon>
        <taxon>Chiroptera</taxon>
        <taxon>Yinpterochiroptera</taxon>
        <taxon>Rhinolophoidea</taxon>
        <taxon>Rhinolophidae</taxon>
        <taxon>Rhinolophinae</taxon>
        <taxon>Rhinolophus</taxon>
    </lineage>
</organism>
<accession>A0A7J7TMR5</accession>
<sequence length="128" mass="14036">MHQNVTASKQLYWKVMEPSSGTCSEYVCSLSPFLLFCSPLCFFFGILPLLSSSSTIFFPYLIVHPSFLNLHPCFRLPRGGSAIGPVLKPTSNSPKPNMAPVTLVPVCVQEQVTSSLSLCPHFAVEELV</sequence>
<name>A0A7J7TMR5_RHIFE</name>
<evidence type="ECO:0000313" key="1">
    <source>
        <dbReference type="EMBL" id="KAF6301822.1"/>
    </source>
</evidence>
<proteinExistence type="predicted"/>
<evidence type="ECO:0000313" key="2">
    <source>
        <dbReference type="Proteomes" id="UP000585614"/>
    </source>
</evidence>
<protein>
    <submittedName>
        <fullName evidence="1">Uncharacterized protein</fullName>
    </submittedName>
</protein>
<dbReference type="Proteomes" id="UP000585614">
    <property type="component" value="Unassembled WGS sequence"/>
</dbReference>
<dbReference type="EMBL" id="JACAGC010000019">
    <property type="protein sequence ID" value="KAF6301822.1"/>
    <property type="molecule type" value="Genomic_DNA"/>
</dbReference>